<dbReference type="EMBL" id="AGNL01022541">
    <property type="protein sequence ID" value="EJK59675.1"/>
    <property type="molecule type" value="Genomic_DNA"/>
</dbReference>
<organism evidence="1 2">
    <name type="scientific">Thalassiosira oceanica</name>
    <name type="common">Marine diatom</name>
    <dbReference type="NCBI Taxonomy" id="159749"/>
    <lineage>
        <taxon>Eukaryota</taxon>
        <taxon>Sar</taxon>
        <taxon>Stramenopiles</taxon>
        <taxon>Ochrophyta</taxon>
        <taxon>Bacillariophyta</taxon>
        <taxon>Coscinodiscophyceae</taxon>
        <taxon>Thalassiosirophycidae</taxon>
        <taxon>Thalassiosirales</taxon>
        <taxon>Thalassiosiraceae</taxon>
        <taxon>Thalassiosira</taxon>
    </lineage>
</organism>
<dbReference type="Proteomes" id="UP000266841">
    <property type="component" value="Unassembled WGS sequence"/>
</dbReference>
<sequence length="212" mass="23271">MARGYSPPATALAIKPAITPRFDSFPTEALSRQTVGMDKQAKRRGSPKYDPAHMAWAVQKSYRCRDAGAKDVQLVLLKFGRWPRVACKGTHGPKQPMPKSNPPTKLRALIGVADYQTSTRLRVPHCITSERSRLLSLDFKHSPWATVGGMNKQWPSAIIARSVLLIRGGANPRTNTAQHSLKFPLCHVARQSAKGGNLPSHDAEAISQTFPT</sequence>
<dbReference type="AlphaFoldDB" id="K0S398"/>
<gene>
    <name evidence="1" type="ORF">THAOC_20070</name>
</gene>
<name>K0S398_THAOC</name>
<keyword evidence="2" id="KW-1185">Reference proteome</keyword>
<comment type="caution">
    <text evidence="1">The sequence shown here is derived from an EMBL/GenBank/DDBJ whole genome shotgun (WGS) entry which is preliminary data.</text>
</comment>
<evidence type="ECO:0000313" key="1">
    <source>
        <dbReference type="EMBL" id="EJK59675.1"/>
    </source>
</evidence>
<protein>
    <submittedName>
        <fullName evidence="1">Uncharacterized protein</fullName>
    </submittedName>
</protein>
<evidence type="ECO:0000313" key="2">
    <source>
        <dbReference type="Proteomes" id="UP000266841"/>
    </source>
</evidence>
<accession>K0S398</accession>
<reference evidence="1 2" key="1">
    <citation type="journal article" date="2012" name="Genome Biol.">
        <title>Genome and low-iron response of an oceanic diatom adapted to chronic iron limitation.</title>
        <authorList>
            <person name="Lommer M."/>
            <person name="Specht M."/>
            <person name="Roy A.S."/>
            <person name="Kraemer L."/>
            <person name="Andreson R."/>
            <person name="Gutowska M.A."/>
            <person name="Wolf J."/>
            <person name="Bergner S.V."/>
            <person name="Schilhabel M.B."/>
            <person name="Klostermeier U.C."/>
            <person name="Beiko R.G."/>
            <person name="Rosenstiel P."/>
            <person name="Hippler M."/>
            <person name="Laroche J."/>
        </authorList>
    </citation>
    <scope>NUCLEOTIDE SEQUENCE [LARGE SCALE GENOMIC DNA]</scope>
    <source>
        <strain evidence="1 2">CCMP1005</strain>
    </source>
</reference>
<proteinExistence type="predicted"/>